<dbReference type="Proteomes" id="UP000229239">
    <property type="component" value="Unassembled WGS sequence"/>
</dbReference>
<comment type="caution">
    <text evidence="6">The sequence shown here is derived from an EMBL/GenBank/DDBJ whole genome shotgun (WGS) entry which is preliminary data.</text>
</comment>
<dbReference type="Gene3D" id="2.115.10.20">
    <property type="entry name" value="Glycosyl hydrolase domain, family 43"/>
    <property type="match status" value="1"/>
</dbReference>
<dbReference type="SUPFAM" id="SSF75005">
    <property type="entry name" value="Arabinanase/levansucrase/invertase"/>
    <property type="match status" value="1"/>
</dbReference>
<accession>A0A2M9HI24</accession>
<comment type="similarity">
    <text evidence="1">Belongs to the glycosyl hydrolase 32 family.</text>
</comment>
<proteinExistence type="inferred from homology"/>
<dbReference type="InterPro" id="IPR023296">
    <property type="entry name" value="Glyco_hydro_beta-prop_sf"/>
</dbReference>
<dbReference type="Pfam" id="PF00251">
    <property type="entry name" value="Glyco_hydro_32N"/>
    <property type="match status" value="2"/>
</dbReference>
<evidence type="ECO:0000256" key="3">
    <source>
        <dbReference type="ARBA" id="ARBA00022801"/>
    </source>
</evidence>
<keyword evidence="4" id="KW-0326">Glycosidase</keyword>
<dbReference type="InterPro" id="IPR013148">
    <property type="entry name" value="Glyco_hydro_32_N"/>
</dbReference>
<evidence type="ECO:0000256" key="4">
    <source>
        <dbReference type="ARBA" id="ARBA00023295"/>
    </source>
</evidence>
<organism evidence="6 7">
    <name type="scientific">Bifidobacterium felsineum</name>
    <dbReference type="NCBI Taxonomy" id="2045440"/>
    <lineage>
        <taxon>Bacteria</taxon>
        <taxon>Bacillati</taxon>
        <taxon>Actinomycetota</taxon>
        <taxon>Actinomycetes</taxon>
        <taxon>Bifidobacteriales</taxon>
        <taxon>Bifidobacteriaceae</taxon>
        <taxon>Bifidobacterium</taxon>
    </lineage>
</organism>
<evidence type="ECO:0000259" key="5">
    <source>
        <dbReference type="Pfam" id="PF00251"/>
    </source>
</evidence>
<dbReference type="GO" id="GO:0005975">
    <property type="term" value="P:carbohydrate metabolic process"/>
    <property type="evidence" value="ECO:0007669"/>
    <property type="project" value="InterPro"/>
</dbReference>
<dbReference type="InterPro" id="IPR051214">
    <property type="entry name" value="GH32_Enzymes"/>
</dbReference>
<dbReference type="OrthoDB" id="9776657at2"/>
<dbReference type="GO" id="GO:0004564">
    <property type="term" value="F:beta-fructofuranosidase activity"/>
    <property type="evidence" value="ECO:0007669"/>
    <property type="project" value="UniProtKB-EC"/>
</dbReference>
<dbReference type="InterPro" id="IPR018053">
    <property type="entry name" value="Glyco_hydro_32_AS"/>
</dbReference>
<sequence>MLQPTLSDQHRHCPESAEIIGLRTSHDNTCRMGFPFFAHPASIYQTQGESTMTITINADGYTGIELFAEYTGTNTEPGIVHLIPLDSCEDAITAYLPSTERRSRLDLAINPNAQYTLKYDNLRLGFGYLTGGKDLINRGIRIITTDTRSSGNRPNAHFEPAQHWMNDPNGLCRFQGRYHLFYQFNPYGWQWDDMHWGHAISKDLIHWMDLPIALLPQPEISRSEELTGGAFSGSALTTDRNGHIVPGDEADIIRIYLTRHWARLGHPESVVETQTTAISTDGLTFSPETTVIERPSEETGLDFRDPKIDTTLFDGTTIKGTPAIVVATNMPSTCAPELGAPGTTPRPLDDNYWFGTAPFSNPQQESADFSRTPALALFRATDTNLNKASWEYAGPLLFETGLSESYTYECPDIFTLDESAVAVGSLMHLHDDSGRFQPIRWYTGTLETASVQHSPKLNVNHTGWCDFGSCYYAVQSFRDRHCAADGTLINRRIAIGWLCDWYGVRIERDDYANGAMGLPRELHVVDGRLISYPVEEIYELLLGDEIHLTPTPDSRMTEYSSPCNHDLDAHAVIPSHAYYADIRPDPGTSFETTLVSGQRRQPDGTVANASLHVSSDGSAVHLTTIGLPTDSFNYTSKTNRINRIEVFYDHGITEVFVNNGEDVGSILFDCDEFDSPDFATDFTLRGFSGSLVLRKLRSAR</sequence>
<dbReference type="InterPro" id="IPR001362">
    <property type="entry name" value="Glyco_hydro_32"/>
</dbReference>
<dbReference type="PANTHER" id="PTHR43101">
    <property type="entry name" value="BETA-FRUCTOSIDASE"/>
    <property type="match status" value="1"/>
</dbReference>
<dbReference type="SMART" id="SM00640">
    <property type="entry name" value="Glyco_32"/>
    <property type="match status" value="1"/>
</dbReference>
<evidence type="ECO:0000256" key="2">
    <source>
        <dbReference type="ARBA" id="ARBA00012758"/>
    </source>
</evidence>
<keyword evidence="7" id="KW-1185">Reference proteome</keyword>
<reference evidence="7" key="1">
    <citation type="submission" date="2017-10" db="EMBL/GenBank/DDBJ databases">
        <title>Draft genome sequences of strains TRE 1, TRE 9, TRE H and TRI 7, isolated from tamarins, belonging to four potential novel Bifidobacterium species.</title>
        <authorList>
            <person name="Mattarelli P."/>
            <person name="Modesto M."/>
            <person name="Puglisi E."/>
            <person name="Morelli L."/>
            <person name="Bonetti A."/>
            <person name="Spezio C."/>
            <person name="Sandri C."/>
        </authorList>
    </citation>
    <scope>NUCLEOTIDE SEQUENCE [LARGE SCALE GENOMIC DNA]</scope>
    <source>
        <strain evidence="7">TREH</strain>
    </source>
</reference>
<name>A0A2M9HI24_9BIFI</name>
<dbReference type="PANTHER" id="PTHR43101:SF1">
    <property type="entry name" value="BETA-FRUCTOSIDASE"/>
    <property type="match status" value="1"/>
</dbReference>
<dbReference type="AlphaFoldDB" id="A0A2M9HI24"/>
<feature type="domain" description="Glycosyl hydrolase family 32 N-terminal" evidence="5">
    <location>
        <begin position="157"/>
        <end position="308"/>
    </location>
</feature>
<evidence type="ECO:0000313" key="6">
    <source>
        <dbReference type="EMBL" id="PJM76475.1"/>
    </source>
</evidence>
<gene>
    <name evidence="6" type="ORF">CSQ86_09075</name>
</gene>
<protein>
    <recommendedName>
        <fullName evidence="2">beta-fructofuranosidase</fullName>
        <ecNumber evidence="2">3.2.1.26</ecNumber>
    </recommendedName>
</protein>
<dbReference type="EC" id="3.2.1.26" evidence="2"/>
<feature type="domain" description="Glycosyl hydrolase family 32 N-terminal" evidence="5">
    <location>
        <begin position="374"/>
        <end position="533"/>
    </location>
</feature>
<dbReference type="EMBL" id="PEBJ01000006">
    <property type="protein sequence ID" value="PJM76475.1"/>
    <property type="molecule type" value="Genomic_DNA"/>
</dbReference>
<evidence type="ECO:0000313" key="7">
    <source>
        <dbReference type="Proteomes" id="UP000229239"/>
    </source>
</evidence>
<keyword evidence="3" id="KW-0378">Hydrolase</keyword>
<evidence type="ECO:0000256" key="1">
    <source>
        <dbReference type="ARBA" id="ARBA00009902"/>
    </source>
</evidence>
<dbReference type="PROSITE" id="PS00609">
    <property type="entry name" value="GLYCOSYL_HYDROL_F32"/>
    <property type="match status" value="1"/>
</dbReference>